<feature type="domain" description="HTH gntR-type" evidence="4">
    <location>
        <begin position="14"/>
        <end position="82"/>
    </location>
</feature>
<dbReference type="PROSITE" id="PS50949">
    <property type="entry name" value="HTH_GNTR"/>
    <property type="match status" value="1"/>
</dbReference>
<gene>
    <name evidence="5" type="ORF">DI556_19855</name>
</gene>
<sequence>MGLLENRINGPRPRGSHGLVVEELGRAIVSGEIPQGAILPGDQELMERFGVSRTVLREAMKTLAAKRLIQAKSRVGTRVLERVRWNFVDSDVMGWRLGAGVDLDFVVHLAEMRLALEPAAAALAARHATSDEIVALYALAARMEDLAHTRESIAKTDLDFHIAIAECSRNPFMRSVSSLIEAALAVSLQLSSPALSPSGIATCAANHLRIAHAIAARDPDRAAAAMRAVIDEGVARITQALDVPPLGTAGGAGA</sequence>
<dbReference type="InterPro" id="IPR036390">
    <property type="entry name" value="WH_DNA-bd_sf"/>
</dbReference>
<dbReference type="PANTHER" id="PTHR43537">
    <property type="entry name" value="TRANSCRIPTIONAL REGULATOR, GNTR FAMILY"/>
    <property type="match status" value="1"/>
</dbReference>
<keyword evidence="1" id="KW-0805">Transcription regulation</keyword>
<evidence type="ECO:0000259" key="4">
    <source>
        <dbReference type="PROSITE" id="PS50949"/>
    </source>
</evidence>
<keyword evidence="3" id="KW-0804">Transcription</keyword>
<dbReference type="AlphaFoldDB" id="A0A2W5N2H8"/>
<dbReference type="Gene3D" id="1.10.10.10">
    <property type="entry name" value="Winged helix-like DNA-binding domain superfamily/Winged helix DNA-binding domain"/>
    <property type="match status" value="1"/>
</dbReference>
<dbReference type="InterPro" id="IPR036388">
    <property type="entry name" value="WH-like_DNA-bd_sf"/>
</dbReference>
<protein>
    <submittedName>
        <fullName evidence="5">GntR family transcriptional regulator</fullName>
    </submittedName>
</protein>
<dbReference type="PRINTS" id="PR00035">
    <property type="entry name" value="HTHGNTR"/>
</dbReference>
<dbReference type="Pfam" id="PF07729">
    <property type="entry name" value="FCD"/>
    <property type="match status" value="1"/>
</dbReference>
<dbReference type="Pfam" id="PF00392">
    <property type="entry name" value="GntR"/>
    <property type="match status" value="1"/>
</dbReference>
<comment type="caution">
    <text evidence="5">The sequence shown here is derived from an EMBL/GenBank/DDBJ whole genome shotgun (WGS) entry which is preliminary data.</text>
</comment>
<evidence type="ECO:0000256" key="1">
    <source>
        <dbReference type="ARBA" id="ARBA00023015"/>
    </source>
</evidence>
<reference evidence="5 6" key="1">
    <citation type="submission" date="2017-08" db="EMBL/GenBank/DDBJ databases">
        <title>Infants hospitalized years apart are colonized by the same room-sourced microbial strains.</title>
        <authorList>
            <person name="Brooks B."/>
            <person name="Olm M.R."/>
            <person name="Firek B.A."/>
            <person name="Baker R."/>
            <person name="Thomas B.C."/>
            <person name="Morowitz M.J."/>
            <person name="Banfield J.F."/>
        </authorList>
    </citation>
    <scope>NUCLEOTIDE SEQUENCE [LARGE SCALE GENOMIC DNA]</scope>
    <source>
        <strain evidence="5">S2_005_002_R2_34</strain>
    </source>
</reference>
<dbReference type="GO" id="GO:0003677">
    <property type="term" value="F:DNA binding"/>
    <property type="evidence" value="ECO:0007669"/>
    <property type="project" value="UniProtKB-KW"/>
</dbReference>
<dbReference type="PANTHER" id="PTHR43537:SF44">
    <property type="entry name" value="GNTR FAMILY REGULATORY PROTEIN"/>
    <property type="match status" value="1"/>
</dbReference>
<dbReference type="GO" id="GO:0003700">
    <property type="term" value="F:DNA-binding transcription factor activity"/>
    <property type="evidence" value="ECO:0007669"/>
    <property type="project" value="InterPro"/>
</dbReference>
<proteinExistence type="predicted"/>
<evidence type="ECO:0000313" key="5">
    <source>
        <dbReference type="EMBL" id="PZQ46599.1"/>
    </source>
</evidence>
<dbReference type="EMBL" id="QFPW01000023">
    <property type="protein sequence ID" value="PZQ46599.1"/>
    <property type="molecule type" value="Genomic_DNA"/>
</dbReference>
<dbReference type="SMART" id="SM00895">
    <property type="entry name" value="FCD"/>
    <property type="match status" value="1"/>
</dbReference>
<evidence type="ECO:0000256" key="3">
    <source>
        <dbReference type="ARBA" id="ARBA00023163"/>
    </source>
</evidence>
<dbReference type="Proteomes" id="UP000249185">
    <property type="component" value="Unassembled WGS sequence"/>
</dbReference>
<name>A0A2W5N2H8_RHOSU</name>
<dbReference type="Gene3D" id="1.20.120.530">
    <property type="entry name" value="GntR ligand-binding domain-like"/>
    <property type="match status" value="1"/>
</dbReference>
<dbReference type="InterPro" id="IPR011711">
    <property type="entry name" value="GntR_C"/>
</dbReference>
<evidence type="ECO:0000256" key="2">
    <source>
        <dbReference type="ARBA" id="ARBA00023125"/>
    </source>
</evidence>
<dbReference type="SUPFAM" id="SSF46785">
    <property type="entry name" value="Winged helix' DNA-binding domain"/>
    <property type="match status" value="1"/>
</dbReference>
<dbReference type="SUPFAM" id="SSF48008">
    <property type="entry name" value="GntR ligand-binding domain-like"/>
    <property type="match status" value="1"/>
</dbReference>
<dbReference type="CDD" id="cd07377">
    <property type="entry name" value="WHTH_GntR"/>
    <property type="match status" value="1"/>
</dbReference>
<dbReference type="InterPro" id="IPR008920">
    <property type="entry name" value="TF_FadR/GntR_C"/>
</dbReference>
<accession>A0A2W5N2H8</accession>
<organism evidence="5 6">
    <name type="scientific">Rhodovulum sulfidophilum</name>
    <name type="common">Rhodobacter sulfidophilus</name>
    <dbReference type="NCBI Taxonomy" id="35806"/>
    <lineage>
        <taxon>Bacteria</taxon>
        <taxon>Pseudomonadati</taxon>
        <taxon>Pseudomonadota</taxon>
        <taxon>Alphaproteobacteria</taxon>
        <taxon>Rhodobacterales</taxon>
        <taxon>Paracoccaceae</taxon>
        <taxon>Rhodovulum</taxon>
    </lineage>
</organism>
<keyword evidence="2" id="KW-0238">DNA-binding</keyword>
<dbReference type="InterPro" id="IPR000524">
    <property type="entry name" value="Tscrpt_reg_HTH_GntR"/>
</dbReference>
<dbReference type="SMART" id="SM00345">
    <property type="entry name" value="HTH_GNTR"/>
    <property type="match status" value="1"/>
</dbReference>
<evidence type="ECO:0000313" key="6">
    <source>
        <dbReference type="Proteomes" id="UP000249185"/>
    </source>
</evidence>